<comment type="caution">
    <text evidence="9">The sequence shown here is derived from an EMBL/GenBank/DDBJ whole genome shotgun (WGS) entry which is preliminary data.</text>
</comment>
<feature type="domain" description="Helicase HerA-like C-terminal" evidence="8">
    <location>
        <begin position="429"/>
        <end position="530"/>
    </location>
</feature>
<dbReference type="Proteomes" id="UP000019184">
    <property type="component" value="Unassembled WGS sequence"/>
</dbReference>
<proteinExistence type="predicted"/>
<evidence type="ECO:0000256" key="6">
    <source>
        <dbReference type="ARBA" id="ARBA00023235"/>
    </source>
</evidence>
<feature type="domain" description="Helicase HerA central" evidence="7">
    <location>
        <begin position="151"/>
        <end position="411"/>
    </location>
</feature>
<dbReference type="PANTHER" id="PTHR42957:SF1">
    <property type="entry name" value="HELICASE MJ1565-RELATED"/>
    <property type="match status" value="1"/>
</dbReference>
<sequence>MASSVMSFEGESPIGRVMSVDTMRVFIHIDDHELLKKVMIGNLVAIQGATGHQYLISIVERITRLPSDSIIDSEILDDETAPTQEDMQDTIRAVLVGTYRVKDGGSGPSFKRGADSCPQIDQPSHLIQGVNLTAFMGVLSQDVPADKALRLGHFAIDPTAEAVADGDRFFQRHAAILGSTGSGKSYTVAALLERANTLSYPNLVLLDMHGEYASLAKDKKDGYAEYLKIAGPGDLADPKPHSLFLPHWLLNREEMLSMLLDRSDDNAPNQAMRFTNIVFDQKRKVLKDLKLTEVLASFTVDSPVPYDLKAVQISLQNDDQEMVPGSSGRDKQGPWYGKLTRFISRLEAKIADRRYGFLFQPPVATESYEWLQSFAESFLSTKSGVCSGIKVVDFSEVPSDVLPTVVSVLARVLYDVQFWMKAESRTPVCLVCDEAHLYLPVRSDADAAAKRALDTFERIAKEGRKYGFALLVVSQRPSDVSKTILSQCHNFIALRLTNEQDQSAVKSVMPDSMAGIADVLPLLDIGEAIVLGDSILLPSRIKLDKPKATPLSLTKNFWREWGEKASNANAIKEAVESLRRQSKGPDKK</sequence>
<gene>
    <name evidence="9" type="ORF">BN874_810002</name>
</gene>
<dbReference type="Pfam" id="PF05872">
    <property type="entry name" value="HerA_C"/>
    <property type="match status" value="1"/>
</dbReference>
<dbReference type="PANTHER" id="PTHR42957">
    <property type="entry name" value="HELICASE MJ1565-RELATED"/>
    <property type="match status" value="1"/>
</dbReference>
<organism evidence="9 10">
    <name type="scientific">Candidatus Contendobacter odensis Run_B_J11</name>
    <dbReference type="NCBI Taxonomy" id="1400861"/>
    <lineage>
        <taxon>Bacteria</taxon>
        <taxon>Pseudomonadati</taxon>
        <taxon>Pseudomonadota</taxon>
        <taxon>Gammaproteobacteria</taxon>
        <taxon>Candidatus Competibacteraceae</taxon>
        <taxon>Candidatus Contendibacter</taxon>
    </lineage>
</organism>
<dbReference type="InterPro" id="IPR033186">
    <property type="entry name" value="HerA_C"/>
</dbReference>
<evidence type="ECO:0008006" key="11">
    <source>
        <dbReference type="Google" id="ProtNLM"/>
    </source>
</evidence>
<dbReference type="RefSeq" id="WP_034436433.1">
    <property type="nucleotide sequence ID" value="NZ_CBTK010000300.1"/>
</dbReference>
<keyword evidence="5" id="KW-0238">DNA-binding</keyword>
<dbReference type="InterPro" id="IPR002789">
    <property type="entry name" value="HerA_central"/>
</dbReference>
<evidence type="ECO:0000256" key="2">
    <source>
        <dbReference type="ARBA" id="ARBA00022801"/>
    </source>
</evidence>
<evidence type="ECO:0000313" key="9">
    <source>
        <dbReference type="EMBL" id="CDH47431.1"/>
    </source>
</evidence>
<evidence type="ECO:0000256" key="1">
    <source>
        <dbReference type="ARBA" id="ARBA00022741"/>
    </source>
</evidence>
<dbReference type="SUPFAM" id="SSF52540">
    <property type="entry name" value="P-loop containing nucleoside triphosphate hydrolases"/>
    <property type="match status" value="1"/>
</dbReference>
<keyword evidence="4" id="KW-0067">ATP-binding</keyword>
<protein>
    <recommendedName>
        <fullName evidence="11">ATPase</fullName>
    </recommendedName>
</protein>
<dbReference type="InterPro" id="IPR027417">
    <property type="entry name" value="P-loop_NTPase"/>
</dbReference>
<accession>A0A7U7GG30</accession>
<evidence type="ECO:0000256" key="3">
    <source>
        <dbReference type="ARBA" id="ARBA00022806"/>
    </source>
</evidence>
<keyword evidence="6" id="KW-0413">Isomerase</keyword>
<dbReference type="GO" id="GO:0016787">
    <property type="term" value="F:hydrolase activity"/>
    <property type="evidence" value="ECO:0007669"/>
    <property type="project" value="UniProtKB-KW"/>
</dbReference>
<keyword evidence="3" id="KW-0347">Helicase</keyword>
<dbReference type="GO" id="GO:0003677">
    <property type="term" value="F:DNA binding"/>
    <property type="evidence" value="ECO:0007669"/>
    <property type="project" value="UniProtKB-KW"/>
</dbReference>
<evidence type="ECO:0000259" key="8">
    <source>
        <dbReference type="Pfam" id="PF05872"/>
    </source>
</evidence>
<evidence type="ECO:0000259" key="7">
    <source>
        <dbReference type="Pfam" id="PF01935"/>
    </source>
</evidence>
<dbReference type="EMBL" id="CBTK010000300">
    <property type="protein sequence ID" value="CDH47431.1"/>
    <property type="molecule type" value="Genomic_DNA"/>
</dbReference>
<dbReference type="GO" id="GO:0004386">
    <property type="term" value="F:helicase activity"/>
    <property type="evidence" value="ECO:0007669"/>
    <property type="project" value="UniProtKB-KW"/>
</dbReference>
<dbReference type="CDD" id="cd01127">
    <property type="entry name" value="TrwB_TraG_TraD_VirD4"/>
    <property type="match status" value="1"/>
</dbReference>
<name>A0A7U7GG30_9GAMM</name>
<evidence type="ECO:0000256" key="5">
    <source>
        <dbReference type="ARBA" id="ARBA00023125"/>
    </source>
</evidence>
<dbReference type="Gene3D" id="3.40.50.300">
    <property type="entry name" value="P-loop containing nucleotide triphosphate hydrolases"/>
    <property type="match status" value="2"/>
</dbReference>
<dbReference type="AlphaFoldDB" id="A0A7U7GG30"/>
<reference evidence="9 10" key="1">
    <citation type="journal article" date="2014" name="ISME J.">
        <title>Candidatus Competibacter-lineage genomes retrieved from metagenomes reveal functional metabolic diversity.</title>
        <authorList>
            <person name="McIlroy S.J."/>
            <person name="Albertsen M."/>
            <person name="Andresen E.K."/>
            <person name="Saunders A.M."/>
            <person name="Kristiansen R."/>
            <person name="Stokholm-Bjerregaard M."/>
            <person name="Nielsen K.L."/>
            <person name="Nielsen P.H."/>
        </authorList>
    </citation>
    <scope>NUCLEOTIDE SEQUENCE [LARGE SCALE GENOMIC DNA]</scope>
    <source>
        <strain evidence="9 10">Run_B_J11</strain>
    </source>
</reference>
<dbReference type="InterPro" id="IPR008571">
    <property type="entry name" value="HerA-like"/>
</dbReference>
<evidence type="ECO:0000313" key="10">
    <source>
        <dbReference type="Proteomes" id="UP000019184"/>
    </source>
</evidence>
<keyword evidence="2" id="KW-0378">Hydrolase</keyword>
<dbReference type="OrthoDB" id="9806951at2"/>
<keyword evidence="1" id="KW-0547">Nucleotide-binding</keyword>
<evidence type="ECO:0000256" key="4">
    <source>
        <dbReference type="ARBA" id="ARBA00022840"/>
    </source>
</evidence>
<keyword evidence="10" id="KW-1185">Reference proteome</keyword>
<dbReference type="Pfam" id="PF01935">
    <property type="entry name" value="DUF87"/>
    <property type="match status" value="1"/>
</dbReference>
<dbReference type="GO" id="GO:0005524">
    <property type="term" value="F:ATP binding"/>
    <property type="evidence" value="ECO:0007669"/>
    <property type="project" value="UniProtKB-KW"/>
</dbReference>